<evidence type="ECO:0000259" key="6">
    <source>
        <dbReference type="Pfam" id="PF16350"/>
    </source>
</evidence>
<feature type="domain" description="FAD dependent oxidoreductase" evidence="3">
    <location>
        <begin position="9"/>
        <end position="369"/>
    </location>
</feature>
<feature type="domain" description="FAD dependent oxidoreductase central" evidence="6">
    <location>
        <begin position="373"/>
        <end position="427"/>
    </location>
</feature>
<evidence type="ECO:0000313" key="7">
    <source>
        <dbReference type="EMBL" id="PSL18290.1"/>
    </source>
</evidence>
<evidence type="ECO:0000259" key="4">
    <source>
        <dbReference type="Pfam" id="PF01571"/>
    </source>
</evidence>
<dbReference type="OrthoDB" id="7156675at2"/>
<dbReference type="InterPro" id="IPR032503">
    <property type="entry name" value="FAO_M"/>
</dbReference>
<dbReference type="Pfam" id="PF01266">
    <property type="entry name" value="DAO"/>
    <property type="match status" value="1"/>
</dbReference>
<accession>A0A2P8F998</accession>
<dbReference type="PANTHER" id="PTHR13847:SF193">
    <property type="entry name" value="PYRUVATE DEHYDROGENASE PHOSPHATASE REGULATORY SUBUNIT, MITOCHONDRIAL"/>
    <property type="match status" value="1"/>
</dbReference>
<keyword evidence="8" id="KW-1185">Reference proteome</keyword>
<dbReference type="Pfam" id="PF16350">
    <property type="entry name" value="FAO_M"/>
    <property type="match status" value="1"/>
</dbReference>
<dbReference type="EMBL" id="PYGJ01000011">
    <property type="protein sequence ID" value="PSL18290.1"/>
    <property type="molecule type" value="Genomic_DNA"/>
</dbReference>
<dbReference type="Pfam" id="PF08669">
    <property type="entry name" value="GCV_T_C"/>
    <property type="match status" value="1"/>
</dbReference>
<gene>
    <name evidence="7" type="ORF">CLV88_11135</name>
</gene>
<dbReference type="InterPro" id="IPR006222">
    <property type="entry name" value="GCVT_N"/>
</dbReference>
<dbReference type="SUPFAM" id="SSF54373">
    <property type="entry name" value="FAD-linked reductases, C-terminal domain"/>
    <property type="match status" value="1"/>
</dbReference>
<dbReference type="RefSeq" id="WP_106609316.1">
    <property type="nucleotide sequence ID" value="NZ_PYGJ01000011.1"/>
</dbReference>
<proteinExistence type="inferred from homology"/>
<dbReference type="Gene3D" id="3.30.1360.120">
    <property type="entry name" value="Probable tRNA modification gtpase trme, domain 1"/>
    <property type="match status" value="1"/>
</dbReference>
<dbReference type="InterPro" id="IPR029043">
    <property type="entry name" value="GcvT/YgfZ_C"/>
</dbReference>
<name>A0A2P8F998_9RHOB</name>
<dbReference type="Gene3D" id="3.30.70.1400">
    <property type="entry name" value="Aminomethyltransferase beta-barrel domains"/>
    <property type="match status" value="1"/>
</dbReference>
<evidence type="ECO:0000313" key="8">
    <source>
        <dbReference type="Proteomes" id="UP000240418"/>
    </source>
</evidence>
<dbReference type="GO" id="GO:0016491">
    <property type="term" value="F:oxidoreductase activity"/>
    <property type="evidence" value="ECO:0007669"/>
    <property type="project" value="UniProtKB-KW"/>
</dbReference>
<comment type="similarity">
    <text evidence="1">Belongs to the GcvT family.</text>
</comment>
<dbReference type="Proteomes" id="UP000240418">
    <property type="component" value="Unassembled WGS sequence"/>
</dbReference>
<comment type="caution">
    <text evidence="7">The sequence shown here is derived from an EMBL/GenBank/DDBJ whole genome shotgun (WGS) entry which is preliminary data.</text>
</comment>
<keyword evidence="2" id="KW-0560">Oxidoreductase</keyword>
<dbReference type="Pfam" id="PF01571">
    <property type="entry name" value="GCV_T"/>
    <property type="match status" value="1"/>
</dbReference>
<evidence type="ECO:0000256" key="2">
    <source>
        <dbReference type="ARBA" id="ARBA00023002"/>
    </source>
</evidence>
<dbReference type="Gene3D" id="3.50.50.60">
    <property type="entry name" value="FAD/NAD(P)-binding domain"/>
    <property type="match status" value="1"/>
</dbReference>
<dbReference type="InterPro" id="IPR027266">
    <property type="entry name" value="TrmE/GcvT-like"/>
</dbReference>
<dbReference type="InterPro" id="IPR006076">
    <property type="entry name" value="FAD-dep_OxRdtase"/>
</dbReference>
<evidence type="ECO:0000259" key="3">
    <source>
        <dbReference type="Pfam" id="PF01266"/>
    </source>
</evidence>
<dbReference type="SUPFAM" id="SSF103025">
    <property type="entry name" value="Folate-binding domain"/>
    <property type="match status" value="1"/>
</dbReference>
<feature type="domain" description="Aminomethyltransferase C-terminal" evidence="5">
    <location>
        <begin position="712"/>
        <end position="803"/>
    </location>
</feature>
<evidence type="ECO:0000259" key="5">
    <source>
        <dbReference type="Pfam" id="PF08669"/>
    </source>
</evidence>
<sequence length="811" mass="87362">MTLPDTARTVIIGGGVIGCSIAYHLAREGRKDIVVLERSKLTSGTTWHAAGLVRRLRPSATLTKLINYSIDLYGELEVETGQATGWTQTGSLTLATNQDRLTNIKRQVSLGRAFGLEAEVVDAKRTQELWPLLKTDDVIGAVWSPSDGRVNPSDVALALSKGARARGVQIFEDTAVTGLQKKGGRISGVEVGDHVIQADEVVIACGLWSRDVAEMAGAHMPLYACEHFYILTKPLEEVQALGKGVHLPTLNDQDAYLYARDDVEGLLVGCFEPHAKGLPMSRLPRDFSFDLLDEDWDHFMPMMENALERIPALEKAEVRMLLNGPESFTLDSQFMLGESPEVPGLFLMGGMNSTGIALAGGAGKAMAEWIIAGEPTMELNEADIRRFSPEMNVLGALEARIPEVLGRHYDNPFPGRSMETARGQRRSPIHAGLVTAGARFESRGGWERAVHFGGHAAHLPLTFGAPQWREQVGQEVDACRVGAAILDQSAFGKIMVQGPDASAFLNRLCAAQMDIAEGRIAYSQILNDRGGVESDITVQRHGPETYLMIVGTGEVVRDLKRMRETKGDYRVEFTDVTSGYAVLGLAGAKARETLQATTNSPVPNLKRFQFAPIEIGLARGWAGRLGFTGEEGYELYIPADMAMAAYEALVAAGASHAGLFASGSLRIESGFRAFGHELSPGNTPQEAGLGAFCAFGTGFVGEEALNGHAPERRIVSVLFDDPSAIPIHDEPVYFGGKVVGQITSAAWSYRFGRSVALAMINVPAATTPEDSGAPLGLLDGRVVEGFEIEIACTRYAAKASLKPAKEAFAHD</sequence>
<dbReference type="InterPro" id="IPR013977">
    <property type="entry name" value="GcvT_C"/>
</dbReference>
<dbReference type="SUPFAM" id="SSF101790">
    <property type="entry name" value="Aminomethyltransferase beta-barrel domain"/>
    <property type="match status" value="1"/>
</dbReference>
<dbReference type="PANTHER" id="PTHR13847">
    <property type="entry name" value="SARCOSINE DEHYDROGENASE-RELATED"/>
    <property type="match status" value="1"/>
</dbReference>
<dbReference type="Gene3D" id="3.30.9.10">
    <property type="entry name" value="D-Amino Acid Oxidase, subunit A, domain 2"/>
    <property type="match status" value="1"/>
</dbReference>
<feature type="domain" description="GCVT N-terminal" evidence="4">
    <location>
        <begin position="430"/>
        <end position="695"/>
    </location>
</feature>
<reference evidence="7 8" key="1">
    <citation type="submission" date="2018-03" db="EMBL/GenBank/DDBJ databases">
        <title>Genomic Encyclopedia of Archaeal and Bacterial Type Strains, Phase II (KMG-II): from individual species to whole genera.</title>
        <authorList>
            <person name="Goeker M."/>
        </authorList>
    </citation>
    <scope>NUCLEOTIDE SEQUENCE [LARGE SCALE GENOMIC DNA]</scope>
    <source>
        <strain evidence="7 8">DSM 100673</strain>
    </source>
</reference>
<organism evidence="7 8">
    <name type="scientific">Shimia abyssi</name>
    <dbReference type="NCBI Taxonomy" id="1662395"/>
    <lineage>
        <taxon>Bacteria</taxon>
        <taxon>Pseudomonadati</taxon>
        <taxon>Pseudomonadota</taxon>
        <taxon>Alphaproteobacteria</taxon>
        <taxon>Rhodobacterales</taxon>
        <taxon>Roseobacteraceae</taxon>
    </lineage>
</organism>
<dbReference type="Gene3D" id="2.40.30.110">
    <property type="entry name" value="Aminomethyltransferase beta-barrel domains"/>
    <property type="match status" value="1"/>
</dbReference>
<evidence type="ECO:0000256" key="1">
    <source>
        <dbReference type="ARBA" id="ARBA00008609"/>
    </source>
</evidence>
<protein>
    <submittedName>
        <fullName evidence="7">4-methylaminobutanoate oxidase (Formaldehyde-forming)</fullName>
    </submittedName>
</protein>
<dbReference type="GO" id="GO:0005737">
    <property type="term" value="C:cytoplasm"/>
    <property type="evidence" value="ECO:0007669"/>
    <property type="project" value="TreeGrafter"/>
</dbReference>
<dbReference type="AlphaFoldDB" id="A0A2P8F998"/>
<dbReference type="SUPFAM" id="SSF51905">
    <property type="entry name" value="FAD/NAD(P)-binding domain"/>
    <property type="match status" value="1"/>
</dbReference>
<dbReference type="InterPro" id="IPR036188">
    <property type="entry name" value="FAD/NAD-bd_sf"/>
</dbReference>